<keyword evidence="13" id="KW-1185">Reference proteome</keyword>
<evidence type="ECO:0000256" key="2">
    <source>
        <dbReference type="ARBA" id="ARBA00022692"/>
    </source>
</evidence>
<dbReference type="SUPFAM" id="SSF48726">
    <property type="entry name" value="Immunoglobulin"/>
    <property type="match status" value="2"/>
</dbReference>
<evidence type="ECO:0000256" key="1">
    <source>
        <dbReference type="ARBA" id="ARBA00004479"/>
    </source>
</evidence>
<dbReference type="FunFam" id="2.60.40.10:FF:000095">
    <property type="entry name" value="immunoglobulin superfamily member 11 isoform X1"/>
    <property type="match status" value="1"/>
</dbReference>
<dbReference type="EMBL" id="BEZZ01000056">
    <property type="protein sequence ID" value="GCC24419.1"/>
    <property type="molecule type" value="Genomic_DNA"/>
</dbReference>
<keyword evidence="2 9" id="KW-0812">Transmembrane</keyword>
<dbReference type="InterPro" id="IPR003599">
    <property type="entry name" value="Ig_sub"/>
</dbReference>
<feature type="compositionally biased region" description="Basic and acidic residues" evidence="8">
    <location>
        <begin position="307"/>
        <end position="320"/>
    </location>
</feature>
<dbReference type="Proteomes" id="UP000287033">
    <property type="component" value="Unassembled WGS sequence"/>
</dbReference>
<dbReference type="PANTHER" id="PTHR44969:SF1">
    <property type="entry name" value="CELL SURFACE A33 ANTIGEN"/>
    <property type="match status" value="1"/>
</dbReference>
<evidence type="ECO:0000256" key="7">
    <source>
        <dbReference type="ARBA" id="ARBA00023319"/>
    </source>
</evidence>
<keyword evidence="7" id="KW-0393">Immunoglobulin domain</keyword>
<evidence type="ECO:0000256" key="5">
    <source>
        <dbReference type="ARBA" id="ARBA00023136"/>
    </source>
</evidence>
<evidence type="ECO:0000256" key="6">
    <source>
        <dbReference type="ARBA" id="ARBA00023157"/>
    </source>
</evidence>
<dbReference type="InterPro" id="IPR007110">
    <property type="entry name" value="Ig-like_dom"/>
</dbReference>
<feature type="domain" description="Ig-like" evidence="11">
    <location>
        <begin position="158"/>
        <end position="238"/>
    </location>
</feature>
<dbReference type="Pfam" id="PF07686">
    <property type="entry name" value="V-set"/>
    <property type="match status" value="1"/>
</dbReference>
<feature type="chain" id="PRO_5019240237" description="Ig-like domain-containing protein" evidence="10">
    <location>
        <begin position="35"/>
        <end position="357"/>
    </location>
</feature>
<reference evidence="12 13" key="1">
    <citation type="journal article" date="2018" name="Nat. Ecol. Evol.">
        <title>Shark genomes provide insights into elasmobranch evolution and the origin of vertebrates.</title>
        <authorList>
            <person name="Hara Y"/>
            <person name="Yamaguchi K"/>
            <person name="Onimaru K"/>
            <person name="Kadota M"/>
            <person name="Koyanagi M"/>
            <person name="Keeley SD"/>
            <person name="Tatsumi K"/>
            <person name="Tanaka K"/>
            <person name="Motone F"/>
            <person name="Kageyama Y"/>
            <person name="Nozu R"/>
            <person name="Adachi N"/>
            <person name="Nishimura O"/>
            <person name="Nakagawa R"/>
            <person name="Tanegashima C"/>
            <person name="Kiyatake I"/>
            <person name="Matsumoto R"/>
            <person name="Murakumo K"/>
            <person name="Nishida K"/>
            <person name="Terakita A"/>
            <person name="Kuratani S"/>
            <person name="Sato K"/>
            <person name="Hyodo S Kuraku.S."/>
        </authorList>
    </citation>
    <scope>NUCLEOTIDE SEQUENCE [LARGE SCALE GENOMIC DNA]</scope>
</reference>
<feature type="region of interest" description="Disordered" evidence="8">
    <location>
        <begin position="287"/>
        <end position="357"/>
    </location>
</feature>
<feature type="compositionally biased region" description="Basic and acidic residues" evidence="8">
    <location>
        <begin position="287"/>
        <end position="297"/>
    </location>
</feature>
<gene>
    <name evidence="12" type="ORF">chiPu_0002820</name>
</gene>
<dbReference type="OrthoDB" id="8825892at2759"/>
<evidence type="ECO:0000256" key="10">
    <source>
        <dbReference type="SAM" id="SignalP"/>
    </source>
</evidence>
<dbReference type="GO" id="GO:0005886">
    <property type="term" value="C:plasma membrane"/>
    <property type="evidence" value="ECO:0007669"/>
    <property type="project" value="InterPro"/>
</dbReference>
<dbReference type="OMA" id="NDRRKDY"/>
<evidence type="ECO:0000256" key="3">
    <source>
        <dbReference type="ARBA" id="ARBA00022729"/>
    </source>
</evidence>
<dbReference type="STRING" id="137246.A0A401S200"/>
<evidence type="ECO:0000259" key="11">
    <source>
        <dbReference type="PROSITE" id="PS50835"/>
    </source>
</evidence>
<evidence type="ECO:0000313" key="13">
    <source>
        <dbReference type="Proteomes" id="UP000287033"/>
    </source>
</evidence>
<evidence type="ECO:0000256" key="9">
    <source>
        <dbReference type="SAM" id="Phobius"/>
    </source>
</evidence>
<sequence length="357" mass="38893">MSVAFKHRSIGRVNGRMLLELGLALCTVLTATDAANVVINSKDLEIARGAEFVISCQYSLNSPDPITRVIEWHKLSGIPNEGPADVVQYFGGMYIVGEKYNGRANFTGNAVKDDCSIKIVNALMTDSGTYEVEVKSPVDVGGNGKGRVQVIVLVPPSPPVCAIEGKAEYGQTVKLTCHSAEGSPKPIYSWKSFNVKNQPRQLPQMSSQEPGGLMLKNLSAETSGFFICTSKNKIKEVSCNITLAVMPPSMNLGFYGGIIGGAIAFIVILGIIIYCCCCRDEKAPEDYEMGDPHHQAEYEEGEDEELPERNSARRDHRGAYYDEVPSENEGENSPHPTVRAPLAPPNKPKYVPENHDV</sequence>
<keyword evidence="4 9" id="KW-1133">Transmembrane helix</keyword>
<dbReference type="InterPro" id="IPR036179">
    <property type="entry name" value="Ig-like_dom_sf"/>
</dbReference>
<dbReference type="SMART" id="SM00409">
    <property type="entry name" value="IG"/>
    <property type="match status" value="2"/>
</dbReference>
<feature type="signal peptide" evidence="10">
    <location>
        <begin position="1"/>
        <end position="34"/>
    </location>
</feature>
<dbReference type="Pfam" id="PF13927">
    <property type="entry name" value="Ig_3"/>
    <property type="match status" value="1"/>
</dbReference>
<organism evidence="12 13">
    <name type="scientific">Chiloscyllium punctatum</name>
    <name type="common">Brownbanded bambooshark</name>
    <name type="synonym">Hemiscyllium punctatum</name>
    <dbReference type="NCBI Taxonomy" id="137246"/>
    <lineage>
        <taxon>Eukaryota</taxon>
        <taxon>Metazoa</taxon>
        <taxon>Chordata</taxon>
        <taxon>Craniata</taxon>
        <taxon>Vertebrata</taxon>
        <taxon>Chondrichthyes</taxon>
        <taxon>Elasmobranchii</taxon>
        <taxon>Galeomorphii</taxon>
        <taxon>Galeoidea</taxon>
        <taxon>Orectolobiformes</taxon>
        <taxon>Hemiscylliidae</taxon>
        <taxon>Chiloscyllium</taxon>
    </lineage>
</organism>
<comment type="caution">
    <text evidence="12">The sequence shown here is derived from an EMBL/GenBank/DDBJ whole genome shotgun (WGS) entry which is preliminary data.</text>
</comment>
<dbReference type="Gene3D" id="2.60.40.10">
    <property type="entry name" value="Immunoglobulins"/>
    <property type="match status" value="2"/>
</dbReference>
<dbReference type="PROSITE" id="PS50835">
    <property type="entry name" value="IG_LIKE"/>
    <property type="match status" value="1"/>
</dbReference>
<accession>A0A401S200</accession>
<dbReference type="InterPro" id="IPR013783">
    <property type="entry name" value="Ig-like_fold"/>
</dbReference>
<feature type="transmembrane region" description="Helical" evidence="9">
    <location>
        <begin position="252"/>
        <end position="277"/>
    </location>
</feature>
<dbReference type="InterPro" id="IPR013106">
    <property type="entry name" value="Ig_V-set"/>
</dbReference>
<keyword evidence="3 10" id="KW-0732">Signal</keyword>
<keyword evidence="6" id="KW-1015">Disulfide bond</keyword>
<comment type="subcellular location">
    <subcellularLocation>
        <location evidence="1">Membrane</location>
        <topology evidence="1">Single-pass type I membrane protein</topology>
    </subcellularLocation>
</comment>
<evidence type="ECO:0000313" key="12">
    <source>
        <dbReference type="EMBL" id="GCC24419.1"/>
    </source>
</evidence>
<keyword evidence="5 9" id="KW-0472">Membrane</keyword>
<name>A0A401S200_CHIPU</name>
<dbReference type="InterPro" id="IPR042474">
    <property type="entry name" value="A33"/>
</dbReference>
<proteinExistence type="predicted"/>
<dbReference type="AlphaFoldDB" id="A0A401S200"/>
<protein>
    <recommendedName>
        <fullName evidence="11">Ig-like domain-containing protein</fullName>
    </recommendedName>
</protein>
<dbReference type="PANTHER" id="PTHR44969">
    <property type="entry name" value="CELL SURFACE A33 ANTIGEN"/>
    <property type="match status" value="1"/>
</dbReference>
<evidence type="ECO:0000256" key="4">
    <source>
        <dbReference type="ARBA" id="ARBA00022989"/>
    </source>
</evidence>
<evidence type="ECO:0000256" key="8">
    <source>
        <dbReference type="SAM" id="MobiDB-lite"/>
    </source>
</evidence>